<protein>
    <submittedName>
        <fullName evidence="1">Uncharacterized protein</fullName>
    </submittedName>
</protein>
<gene>
    <name evidence="1" type="ORF">GCM10010358_68250</name>
</gene>
<sequence>MVTVLLPGGAEIWISDAGARVDHPAHQHTGWTAYLHTGPDDEIGQQIYEQPSTGIGLAADTVSLLAFLIRYVDTYRPA</sequence>
<accession>A0A918NY79</accession>
<evidence type="ECO:0000313" key="1">
    <source>
        <dbReference type="EMBL" id="GGY05204.1"/>
    </source>
</evidence>
<comment type="caution">
    <text evidence="1">The sequence shown here is derived from an EMBL/GenBank/DDBJ whole genome shotgun (WGS) entry which is preliminary data.</text>
</comment>
<reference evidence="1" key="1">
    <citation type="journal article" date="2014" name="Int. J. Syst. Evol. Microbiol.">
        <title>Complete genome sequence of Corynebacterium casei LMG S-19264T (=DSM 44701T), isolated from a smear-ripened cheese.</title>
        <authorList>
            <consortium name="US DOE Joint Genome Institute (JGI-PGF)"/>
            <person name="Walter F."/>
            <person name="Albersmeier A."/>
            <person name="Kalinowski J."/>
            <person name="Ruckert C."/>
        </authorList>
    </citation>
    <scope>NUCLEOTIDE SEQUENCE</scope>
    <source>
        <strain evidence="1">JCM 4790</strain>
    </source>
</reference>
<dbReference type="RefSeq" id="WP_190194214.1">
    <property type="nucleotide sequence ID" value="NZ_BMVU01000055.1"/>
</dbReference>
<proteinExistence type="predicted"/>
<dbReference type="Proteomes" id="UP000619244">
    <property type="component" value="Unassembled WGS sequence"/>
</dbReference>
<dbReference type="AlphaFoldDB" id="A0A918NY79"/>
<name>A0A918NY79_9ACTN</name>
<organism evidence="1 2">
    <name type="scientific">Streptomyces minutiscleroticus</name>
    <dbReference type="NCBI Taxonomy" id="68238"/>
    <lineage>
        <taxon>Bacteria</taxon>
        <taxon>Bacillati</taxon>
        <taxon>Actinomycetota</taxon>
        <taxon>Actinomycetes</taxon>
        <taxon>Kitasatosporales</taxon>
        <taxon>Streptomycetaceae</taxon>
        <taxon>Streptomyces</taxon>
    </lineage>
</organism>
<reference evidence="1" key="2">
    <citation type="submission" date="2020-09" db="EMBL/GenBank/DDBJ databases">
        <authorList>
            <person name="Sun Q."/>
            <person name="Ohkuma M."/>
        </authorList>
    </citation>
    <scope>NUCLEOTIDE SEQUENCE</scope>
    <source>
        <strain evidence="1">JCM 4790</strain>
    </source>
</reference>
<evidence type="ECO:0000313" key="2">
    <source>
        <dbReference type="Proteomes" id="UP000619244"/>
    </source>
</evidence>
<keyword evidence="2" id="KW-1185">Reference proteome</keyword>
<dbReference type="EMBL" id="BMVU01000055">
    <property type="protein sequence ID" value="GGY05204.1"/>
    <property type="molecule type" value="Genomic_DNA"/>
</dbReference>